<dbReference type="Proteomes" id="UP001159363">
    <property type="component" value="Chromosome 8"/>
</dbReference>
<protein>
    <submittedName>
        <fullName evidence="2">Uncharacterized protein</fullName>
    </submittedName>
</protein>
<organism evidence="2 3">
    <name type="scientific">Dryococelus australis</name>
    <dbReference type="NCBI Taxonomy" id="614101"/>
    <lineage>
        <taxon>Eukaryota</taxon>
        <taxon>Metazoa</taxon>
        <taxon>Ecdysozoa</taxon>
        <taxon>Arthropoda</taxon>
        <taxon>Hexapoda</taxon>
        <taxon>Insecta</taxon>
        <taxon>Pterygota</taxon>
        <taxon>Neoptera</taxon>
        <taxon>Polyneoptera</taxon>
        <taxon>Phasmatodea</taxon>
        <taxon>Verophasmatodea</taxon>
        <taxon>Anareolatae</taxon>
        <taxon>Phasmatidae</taxon>
        <taxon>Eurycanthinae</taxon>
        <taxon>Dryococelus</taxon>
    </lineage>
</organism>
<evidence type="ECO:0000313" key="3">
    <source>
        <dbReference type="Proteomes" id="UP001159363"/>
    </source>
</evidence>
<dbReference type="EMBL" id="JARBHB010000009">
    <property type="protein sequence ID" value="KAJ8876076.1"/>
    <property type="molecule type" value="Genomic_DNA"/>
</dbReference>
<sequence length="69" mass="7566">MRLRNKLKLGERGEQAERKSSSTAAGTPQQSRQLAGYSASRRANEAVEVAEDRNRYVAEKDGTATASVR</sequence>
<name>A0ABQ9GVJ9_9NEOP</name>
<comment type="caution">
    <text evidence="2">The sequence shown here is derived from an EMBL/GenBank/DDBJ whole genome shotgun (WGS) entry which is preliminary data.</text>
</comment>
<evidence type="ECO:0000313" key="2">
    <source>
        <dbReference type="EMBL" id="KAJ8876076.1"/>
    </source>
</evidence>
<feature type="region of interest" description="Disordered" evidence="1">
    <location>
        <begin position="1"/>
        <end position="47"/>
    </location>
</feature>
<feature type="compositionally biased region" description="Polar residues" evidence="1">
    <location>
        <begin position="21"/>
        <end position="33"/>
    </location>
</feature>
<accession>A0ABQ9GVJ9</accession>
<feature type="compositionally biased region" description="Basic and acidic residues" evidence="1">
    <location>
        <begin position="8"/>
        <end position="20"/>
    </location>
</feature>
<reference evidence="2 3" key="1">
    <citation type="submission" date="2023-02" db="EMBL/GenBank/DDBJ databases">
        <title>LHISI_Scaffold_Assembly.</title>
        <authorList>
            <person name="Stuart O.P."/>
            <person name="Cleave R."/>
            <person name="Magrath M.J.L."/>
            <person name="Mikheyev A.S."/>
        </authorList>
    </citation>
    <scope>NUCLEOTIDE SEQUENCE [LARGE SCALE GENOMIC DNA]</scope>
    <source>
        <strain evidence="2">Daus_M_001</strain>
        <tissue evidence="2">Leg muscle</tissue>
    </source>
</reference>
<keyword evidence="3" id="KW-1185">Reference proteome</keyword>
<evidence type="ECO:0000256" key="1">
    <source>
        <dbReference type="SAM" id="MobiDB-lite"/>
    </source>
</evidence>
<gene>
    <name evidence="2" type="ORF">PR048_023985</name>
</gene>
<proteinExistence type="predicted"/>